<evidence type="ECO:0000313" key="3">
    <source>
        <dbReference type="Proteomes" id="UP000240322"/>
    </source>
</evidence>
<evidence type="ECO:0000313" key="2">
    <source>
        <dbReference type="EMBL" id="PSN91456.1"/>
    </source>
</evidence>
<feature type="domain" description="UPF0033" evidence="1">
    <location>
        <begin position="156"/>
        <end position="219"/>
    </location>
</feature>
<dbReference type="InterPro" id="IPR002930">
    <property type="entry name" value="GCV_H"/>
</dbReference>
<dbReference type="InterPro" id="IPR036868">
    <property type="entry name" value="TusA-like_sf"/>
</dbReference>
<comment type="caution">
    <text evidence="2">The sequence shown here is derived from an EMBL/GenBank/DDBJ whole genome shotgun (WGS) entry which is preliminary data.</text>
</comment>
<dbReference type="Gene3D" id="3.30.110.40">
    <property type="entry name" value="TusA-like domain"/>
    <property type="match status" value="1"/>
</dbReference>
<dbReference type="InterPro" id="IPR033753">
    <property type="entry name" value="GCV_H/Fam206"/>
</dbReference>
<dbReference type="GO" id="GO:0005829">
    <property type="term" value="C:cytosol"/>
    <property type="evidence" value="ECO:0007669"/>
    <property type="project" value="TreeGrafter"/>
</dbReference>
<proteinExistence type="predicted"/>
<dbReference type="PANTHER" id="PTHR11715">
    <property type="entry name" value="GLYCINE CLEAVAGE SYSTEM H PROTEIN"/>
    <property type="match status" value="1"/>
</dbReference>
<dbReference type="PANTHER" id="PTHR11715:SF3">
    <property type="entry name" value="GLYCINE CLEAVAGE SYSTEM H PROTEIN-RELATED"/>
    <property type="match status" value="1"/>
</dbReference>
<dbReference type="SUPFAM" id="SSF51230">
    <property type="entry name" value="Single hybrid motif"/>
    <property type="match status" value="1"/>
</dbReference>
<name>A0A2R6AYM4_9ARCH</name>
<dbReference type="InterPro" id="IPR001455">
    <property type="entry name" value="TusA-like"/>
</dbReference>
<gene>
    <name evidence="2" type="ORF">B9Q03_04110</name>
</gene>
<dbReference type="Proteomes" id="UP000240322">
    <property type="component" value="Unassembled WGS sequence"/>
</dbReference>
<dbReference type="CDD" id="cd06848">
    <property type="entry name" value="GCS_H"/>
    <property type="match status" value="1"/>
</dbReference>
<reference evidence="2 3" key="1">
    <citation type="submission" date="2017-04" db="EMBL/GenBank/DDBJ databases">
        <title>Novel microbial lineages endemic to geothermal iron-oxide mats fill important gaps in the evolutionary history of Archaea.</title>
        <authorList>
            <person name="Jay Z.J."/>
            <person name="Beam J.P."/>
            <person name="Dlakic M."/>
            <person name="Rusch D.B."/>
            <person name="Kozubal M.A."/>
            <person name="Inskeep W.P."/>
        </authorList>
    </citation>
    <scope>NUCLEOTIDE SEQUENCE [LARGE SCALE GENOMIC DNA]</scope>
    <source>
        <strain evidence="2">OSP_D</strain>
    </source>
</reference>
<evidence type="ECO:0000259" key="1">
    <source>
        <dbReference type="Pfam" id="PF01206"/>
    </source>
</evidence>
<dbReference type="Pfam" id="PF01597">
    <property type="entry name" value="GCV_H"/>
    <property type="match status" value="1"/>
</dbReference>
<organism evidence="2 3">
    <name type="scientific">Candidatus Marsarchaeota G2 archaeon OSP_D</name>
    <dbReference type="NCBI Taxonomy" id="1978157"/>
    <lineage>
        <taxon>Archaea</taxon>
        <taxon>Candidatus Marsarchaeota</taxon>
        <taxon>Candidatus Marsarchaeota group 2</taxon>
    </lineage>
</organism>
<dbReference type="GO" id="GO:0019464">
    <property type="term" value="P:glycine decarboxylation via glycine cleavage system"/>
    <property type="evidence" value="ECO:0007669"/>
    <property type="project" value="InterPro"/>
</dbReference>
<dbReference type="EMBL" id="NEXE01000025">
    <property type="protein sequence ID" value="PSN91456.1"/>
    <property type="molecule type" value="Genomic_DNA"/>
</dbReference>
<protein>
    <recommendedName>
        <fullName evidence="1">UPF0033 domain-containing protein</fullName>
    </recommendedName>
</protein>
<dbReference type="GO" id="GO:0009249">
    <property type="term" value="P:protein lipoylation"/>
    <property type="evidence" value="ECO:0007669"/>
    <property type="project" value="TreeGrafter"/>
</dbReference>
<sequence>MLINSCEFAEDVLYDLAHDVWVRLSEDGVATVGLNSYMAWLAGRVSSVYFKPIGTRVGRGSVIGSYEGPKHFGVVRSPLGGEIVEVNHTLTSDPKLLQNDSYHAGWFAKLRLKDTNLEGAQLVSLERARKHLESRVSELKAHCYKAVPDHELYAFGVECSAVLVQLNEYIQRAPIGTVVHVASDEPTADVEMVRWAKQTGQLLLEKRVEDGVHHYLVKKVV</sequence>
<dbReference type="InterPro" id="IPR011053">
    <property type="entry name" value="Single_hybrid_motif"/>
</dbReference>
<dbReference type="Gene3D" id="2.40.50.100">
    <property type="match status" value="1"/>
</dbReference>
<dbReference type="SUPFAM" id="SSF64307">
    <property type="entry name" value="SirA-like"/>
    <property type="match status" value="1"/>
</dbReference>
<dbReference type="GO" id="GO:0005960">
    <property type="term" value="C:glycine cleavage complex"/>
    <property type="evidence" value="ECO:0007669"/>
    <property type="project" value="InterPro"/>
</dbReference>
<dbReference type="AlphaFoldDB" id="A0A2R6AYM4"/>
<dbReference type="Pfam" id="PF01206">
    <property type="entry name" value="TusA"/>
    <property type="match status" value="1"/>
</dbReference>
<accession>A0A2R6AYM4</accession>